<proteinExistence type="predicted"/>
<name>A0A6J1NN33_BICAN</name>
<evidence type="ECO:0000313" key="2">
    <source>
        <dbReference type="Proteomes" id="UP001652582"/>
    </source>
</evidence>
<feature type="transmembrane region" description="Helical" evidence="1">
    <location>
        <begin position="21"/>
        <end position="41"/>
    </location>
</feature>
<dbReference type="AlphaFoldDB" id="A0A6J1NN33"/>
<dbReference type="Proteomes" id="UP001652582">
    <property type="component" value="Chromosome 23"/>
</dbReference>
<organism evidence="2 3">
    <name type="scientific">Bicyclus anynana</name>
    <name type="common">Squinting bush brown butterfly</name>
    <dbReference type="NCBI Taxonomy" id="110368"/>
    <lineage>
        <taxon>Eukaryota</taxon>
        <taxon>Metazoa</taxon>
        <taxon>Ecdysozoa</taxon>
        <taxon>Arthropoda</taxon>
        <taxon>Hexapoda</taxon>
        <taxon>Insecta</taxon>
        <taxon>Pterygota</taxon>
        <taxon>Neoptera</taxon>
        <taxon>Endopterygota</taxon>
        <taxon>Lepidoptera</taxon>
        <taxon>Glossata</taxon>
        <taxon>Ditrysia</taxon>
        <taxon>Papilionoidea</taxon>
        <taxon>Nymphalidae</taxon>
        <taxon>Satyrinae</taxon>
        <taxon>Satyrini</taxon>
        <taxon>Mycalesina</taxon>
        <taxon>Bicyclus</taxon>
    </lineage>
</organism>
<protein>
    <submittedName>
        <fullName evidence="3">Uncharacterized protein LOC112053220</fullName>
    </submittedName>
</protein>
<keyword evidence="1" id="KW-0472">Membrane</keyword>
<dbReference type="KEGG" id="bany:112053220"/>
<reference evidence="3" key="1">
    <citation type="submission" date="2025-08" db="UniProtKB">
        <authorList>
            <consortium name="RefSeq"/>
        </authorList>
    </citation>
    <scope>IDENTIFICATION</scope>
</reference>
<dbReference type="PANTHER" id="PTHR47412">
    <property type="entry name" value="FI01434P-RELATED"/>
    <property type="match status" value="1"/>
</dbReference>
<dbReference type="OrthoDB" id="9974378at2759"/>
<dbReference type="RefSeq" id="XP_023948334.2">
    <property type="nucleotide sequence ID" value="XM_024092566.2"/>
</dbReference>
<sequence>MSRCLRIFGAYSYRLSRRHSTILLITSFILLMTIILQLYAFRHQDLPHFSSRIGDFEYRPGAFLAGQHPNENTSYCHFNYGLPETVVWKNTPVYHSPEGNFKSAYMVIYNAVQGTAFANHSKYNAVTYATQATPEFIYHIVEIARFWDGPISLAVFVPDYDLDITMQIMKHLCRCYSAMSKVSLHLFFPKRHRPKLRQEILLTYPTTMETPTTTKNMSAEEILANKIERYRKLNNKTRAEYIQWVRKTKIERMMAKMPKQRVVPKLIFEDCSGMTDFDIRTFRHDKNLIYPINVGRNVARNASRTNYFIVSDIEFVPSDGLATKFLTMVRKLMGDKKRDEGCIFAKTVFVVPLFEVEKGTEIPRDKDTLVSLMTDNRAKYFHQKVCAHCQRFPGLQSWLLRPSPSGVEPMLIARREYPYHRWEPLYFGTKSEPLYSEMLSWEGRQDKMTQMLEMCLQEYRMVVLDGGFLCHAAATRNGSRHNRAERMNHRRYQTIIASFRHKYPSRPKCKLMYGN</sequence>
<evidence type="ECO:0000256" key="1">
    <source>
        <dbReference type="SAM" id="Phobius"/>
    </source>
</evidence>
<keyword evidence="1" id="KW-0812">Transmembrane</keyword>
<dbReference type="GeneID" id="112053220"/>
<keyword evidence="1" id="KW-1133">Transmembrane helix</keyword>
<keyword evidence="2" id="KW-1185">Reference proteome</keyword>
<dbReference type="Pfam" id="PF13896">
    <property type="entry name" value="Glyco_transf_49"/>
    <property type="match status" value="1"/>
</dbReference>
<gene>
    <name evidence="3" type="primary">LOC112053220</name>
</gene>
<accession>A0A6J1NN33</accession>
<evidence type="ECO:0000313" key="3">
    <source>
        <dbReference type="RefSeq" id="XP_023948334.2"/>
    </source>
</evidence>
<dbReference type="PANTHER" id="PTHR47412:SF1">
    <property type="entry name" value="FI01434P-RELATED"/>
    <property type="match status" value="1"/>
</dbReference>